<dbReference type="InterPro" id="IPR022641">
    <property type="entry name" value="CheR_N"/>
</dbReference>
<keyword evidence="3 7" id="KW-0489">Methyltransferase</keyword>
<dbReference type="Pfam" id="PF01739">
    <property type="entry name" value="CheR"/>
    <property type="match status" value="1"/>
</dbReference>
<keyword evidence="8" id="KW-1185">Reference proteome</keyword>
<dbReference type="InterPro" id="IPR029063">
    <property type="entry name" value="SAM-dependent_MTases_sf"/>
</dbReference>
<reference evidence="7 8" key="1">
    <citation type="submission" date="2016-10" db="EMBL/GenBank/DDBJ databases">
        <authorList>
            <person name="de Groot N.N."/>
        </authorList>
    </citation>
    <scope>NUCLEOTIDE SEQUENCE [LARGE SCALE GENOMIC DNA]</scope>
    <source>
        <strain evidence="7 8">ML2</strain>
    </source>
</reference>
<dbReference type="Proteomes" id="UP000181899">
    <property type="component" value="Unassembled WGS sequence"/>
</dbReference>
<keyword evidence="4 7" id="KW-0808">Transferase</keyword>
<dbReference type="EMBL" id="FOVK01000006">
    <property type="protein sequence ID" value="SFN84433.1"/>
    <property type="molecule type" value="Genomic_DNA"/>
</dbReference>
<evidence type="ECO:0000256" key="4">
    <source>
        <dbReference type="ARBA" id="ARBA00022679"/>
    </source>
</evidence>
<evidence type="ECO:0000313" key="7">
    <source>
        <dbReference type="EMBL" id="SFN84433.1"/>
    </source>
</evidence>
<dbReference type="PROSITE" id="PS50123">
    <property type="entry name" value="CHER"/>
    <property type="match status" value="1"/>
</dbReference>
<dbReference type="SUPFAM" id="SSF47757">
    <property type="entry name" value="Chemotaxis receptor methyltransferase CheR, N-terminal domain"/>
    <property type="match status" value="1"/>
</dbReference>
<evidence type="ECO:0000313" key="8">
    <source>
        <dbReference type="Proteomes" id="UP000181899"/>
    </source>
</evidence>
<dbReference type="STRING" id="398199.SAMN05421804_101750"/>
<dbReference type="Gene3D" id="3.40.50.150">
    <property type="entry name" value="Vaccinia Virus protein VP39"/>
    <property type="match status" value="1"/>
</dbReference>
<protein>
    <recommendedName>
        <fullName evidence="2">protein-glutamate O-methyltransferase</fullName>
        <ecNumber evidence="2">2.1.1.80</ecNumber>
    </recommendedName>
</protein>
<dbReference type="InterPro" id="IPR000780">
    <property type="entry name" value="CheR_MeTrfase"/>
</dbReference>
<keyword evidence="5" id="KW-0949">S-adenosyl-L-methionine</keyword>
<evidence type="ECO:0000256" key="3">
    <source>
        <dbReference type="ARBA" id="ARBA00022603"/>
    </source>
</evidence>
<evidence type="ECO:0000256" key="5">
    <source>
        <dbReference type="ARBA" id="ARBA00022691"/>
    </source>
</evidence>
<feature type="domain" description="CheR-type methyltransferase" evidence="6">
    <location>
        <begin position="1"/>
        <end position="258"/>
    </location>
</feature>
<gene>
    <name evidence="7" type="ORF">SAMN04488695_10658</name>
</gene>
<evidence type="ECO:0000259" key="6">
    <source>
        <dbReference type="PROSITE" id="PS50123"/>
    </source>
</evidence>
<dbReference type="GO" id="GO:0032259">
    <property type="term" value="P:methylation"/>
    <property type="evidence" value="ECO:0007669"/>
    <property type="project" value="UniProtKB-KW"/>
</dbReference>
<dbReference type="SMART" id="SM00138">
    <property type="entry name" value="MeTrc"/>
    <property type="match status" value="1"/>
</dbReference>
<dbReference type="eggNOG" id="COG1352">
    <property type="taxonomic scope" value="Bacteria"/>
</dbReference>
<proteinExistence type="predicted"/>
<dbReference type="PRINTS" id="PR00996">
    <property type="entry name" value="CHERMTFRASE"/>
</dbReference>
<dbReference type="GO" id="GO:0008983">
    <property type="term" value="F:protein-glutamate O-methyltransferase activity"/>
    <property type="evidence" value="ECO:0007669"/>
    <property type="project" value="UniProtKB-EC"/>
</dbReference>
<organism evidence="7 8">
    <name type="scientific">Proteiniclasticum ruminis</name>
    <dbReference type="NCBI Taxonomy" id="398199"/>
    <lineage>
        <taxon>Bacteria</taxon>
        <taxon>Bacillati</taxon>
        <taxon>Bacillota</taxon>
        <taxon>Clostridia</taxon>
        <taxon>Eubacteriales</taxon>
        <taxon>Clostridiaceae</taxon>
        <taxon>Proteiniclasticum</taxon>
    </lineage>
</organism>
<dbReference type="InterPro" id="IPR036804">
    <property type="entry name" value="CheR_N_sf"/>
</dbReference>
<dbReference type="AlphaFoldDB" id="A0A1I5CBU6"/>
<dbReference type="InterPro" id="IPR050903">
    <property type="entry name" value="Bact_Chemotaxis_MeTrfase"/>
</dbReference>
<name>A0A1I5CBU6_9CLOT</name>
<dbReference type="RefSeq" id="WP_074912181.1">
    <property type="nucleotide sequence ID" value="NZ_FOVK01000006.1"/>
</dbReference>
<dbReference type="Pfam" id="PF03705">
    <property type="entry name" value="CheR_N"/>
    <property type="match status" value="1"/>
</dbReference>
<dbReference type="Gene3D" id="1.10.155.10">
    <property type="entry name" value="Chemotaxis receptor methyltransferase CheR, N-terminal domain"/>
    <property type="match status" value="1"/>
</dbReference>
<sequence length="258" mass="30355">MEMELDYDFFKEWVKKKLKIDLHAYKEKQLHRRIATVMTSAGVSDLRSYAALIEKDQQVRQVFLDYITINVTEFYRNKEIFEEFETALREILVPRFKNLKIWSAACSIGAEPYSVSMIMERNQIRNSSILATDIDDTILRKAKEAKYRETELKNVAPSELIDFFEKKGNEFVLSDTIKKRVQFKKHDLLLDPYEKNFHAVICRNVTIYFKNEAKNEVYKKINESLEKGGIFFTGATEAIYNPASFGFRKLSTFLYEKV</sequence>
<dbReference type="PANTHER" id="PTHR24422:SF19">
    <property type="entry name" value="CHEMOTAXIS PROTEIN METHYLTRANSFERASE"/>
    <property type="match status" value="1"/>
</dbReference>
<comment type="catalytic activity">
    <reaction evidence="1">
        <text>L-glutamyl-[protein] + S-adenosyl-L-methionine = [protein]-L-glutamate 5-O-methyl ester + S-adenosyl-L-homocysteine</text>
        <dbReference type="Rhea" id="RHEA:24452"/>
        <dbReference type="Rhea" id="RHEA-COMP:10208"/>
        <dbReference type="Rhea" id="RHEA-COMP:10311"/>
        <dbReference type="ChEBI" id="CHEBI:29973"/>
        <dbReference type="ChEBI" id="CHEBI:57856"/>
        <dbReference type="ChEBI" id="CHEBI:59789"/>
        <dbReference type="ChEBI" id="CHEBI:82795"/>
        <dbReference type="EC" id="2.1.1.80"/>
    </reaction>
</comment>
<dbReference type="EC" id="2.1.1.80" evidence="2"/>
<evidence type="ECO:0000256" key="2">
    <source>
        <dbReference type="ARBA" id="ARBA00012534"/>
    </source>
</evidence>
<accession>A0A1I5CBU6</accession>
<dbReference type="PANTHER" id="PTHR24422">
    <property type="entry name" value="CHEMOTAXIS PROTEIN METHYLTRANSFERASE"/>
    <property type="match status" value="1"/>
</dbReference>
<evidence type="ECO:0000256" key="1">
    <source>
        <dbReference type="ARBA" id="ARBA00001541"/>
    </source>
</evidence>
<dbReference type="InterPro" id="IPR022642">
    <property type="entry name" value="CheR_C"/>
</dbReference>
<dbReference type="SUPFAM" id="SSF53335">
    <property type="entry name" value="S-adenosyl-L-methionine-dependent methyltransferases"/>
    <property type="match status" value="1"/>
</dbReference>